<reference evidence="2 3" key="1">
    <citation type="journal article" date="2017" name="Curr. Biol.">
        <title>Genome architecture and evolution of a unichromosomal asexual nematode.</title>
        <authorList>
            <person name="Fradin H."/>
            <person name="Zegar C."/>
            <person name="Gutwein M."/>
            <person name="Lucas J."/>
            <person name="Kovtun M."/>
            <person name="Corcoran D."/>
            <person name="Baugh L.R."/>
            <person name="Kiontke K."/>
            <person name="Gunsalus K."/>
            <person name="Fitch D.H."/>
            <person name="Piano F."/>
        </authorList>
    </citation>
    <scope>NUCLEOTIDE SEQUENCE [LARGE SCALE GENOMIC DNA]</scope>
    <source>
        <strain evidence="2">PF1309</strain>
    </source>
</reference>
<evidence type="ECO:0000313" key="3">
    <source>
        <dbReference type="Proteomes" id="UP000218231"/>
    </source>
</evidence>
<accession>A0A2A2K358</accession>
<feature type="domain" description="BPTI/Kunitz inhibitor" evidence="1">
    <location>
        <begin position="66"/>
        <end position="119"/>
    </location>
</feature>
<proteinExistence type="predicted"/>
<dbReference type="InterPro" id="IPR002223">
    <property type="entry name" value="Kunitz_BPTI"/>
</dbReference>
<dbReference type="SUPFAM" id="SSF57362">
    <property type="entry name" value="BPTI-like"/>
    <property type="match status" value="1"/>
</dbReference>
<dbReference type="OrthoDB" id="5770917at2759"/>
<name>A0A2A2K358_9BILA</name>
<dbReference type="GO" id="GO:0004867">
    <property type="term" value="F:serine-type endopeptidase inhibitor activity"/>
    <property type="evidence" value="ECO:0007669"/>
    <property type="project" value="InterPro"/>
</dbReference>
<dbReference type="Gene3D" id="4.10.410.10">
    <property type="entry name" value="Pancreatic trypsin inhibitor Kunitz domain"/>
    <property type="match status" value="1"/>
</dbReference>
<dbReference type="Proteomes" id="UP000218231">
    <property type="component" value="Unassembled WGS sequence"/>
</dbReference>
<dbReference type="AlphaFoldDB" id="A0A2A2K358"/>
<keyword evidence="3" id="KW-1185">Reference proteome</keyword>
<dbReference type="SMART" id="SM00131">
    <property type="entry name" value="KU"/>
    <property type="match status" value="1"/>
</dbReference>
<dbReference type="STRING" id="2018661.A0A2A2K358"/>
<dbReference type="InterPro" id="IPR036880">
    <property type="entry name" value="Kunitz_BPTI_sf"/>
</dbReference>
<sequence length="125" mass="13989">MDGPAFTCPLPEGSGSQMIYRNKSQITFCKTESNDVCPIDYECIQALSPPYDENTPDGVCCPTRETSCAMPIADHKNDGGRLRRWGFNGHRCVAFSWNPERPSTANNFKTKLHCEYSCINDLGFL</sequence>
<dbReference type="EMBL" id="LIAE01009763">
    <property type="protein sequence ID" value="PAV68361.1"/>
    <property type="molecule type" value="Genomic_DNA"/>
</dbReference>
<comment type="caution">
    <text evidence="2">The sequence shown here is derived from an EMBL/GenBank/DDBJ whole genome shotgun (WGS) entry which is preliminary data.</text>
</comment>
<evidence type="ECO:0000259" key="1">
    <source>
        <dbReference type="SMART" id="SM00131"/>
    </source>
</evidence>
<gene>
    <name evidence="2" type="ORF">WR25_03165</name>
</gene>
<evidence type="ECO:0000313" key="2">
    <source>
        <dbReference type="EMBL" id="PAV68361.1"/>
    </source>
</evidence>
<organism evidence="2 3">
    <name type="scientific">Diploscapter pachys</name>
    <dbReference type="NCBI Taxonomy" id="2018661"/>
    <lineage>
        <taxon>Eukaryota</taxon>
        <taxon>Metazoa</taxon>
        <taxon>Ecdysozoa</taxon>
        <taxon>Nematoda</taxon>
        <taxon>Chromadorea</taxon>
        <taxon>Rhabditida</taxon>
        <taxon>Rhabditina</taxon>
        <taxon>Rhabditomorpha</taxon>
        <taxon>Rhabditoidea</taxon>
        <taxon>Rhabditidae</taxon>
        <taxon>Diploscapter</taxon>
    </lineage>
</organism>
<protein>
    <recommendedName>
        <fullName evidence="1">BPTI/Kunitz inhibitor domain-containing protein</fullName>
    </recommendedName>
</protein>